<evidence type="ECO:0000256" key="1">
    <source>
        <dbReference type="SAM" id="MobiDB-lite"/>
    </source>
</evidence>
<dbReference type="Proteomes" id="UP000663860">
    <property type="component" value="Unassembled WGS sequence"/>
</dbReference>
<reference evidence="3" key="1">
    <citation type="submission" date="2021-02" db="EMBL/GenBank/DDBJ databases">
        <authorList>
            <person name="Nowell W R."/>
        </authorList>
    </citation>
    <scope>NUCLEOTIDE SEQUENCE</scope>
</reference>
<dbReference type="InterPro" id="IPR000477">
    <property type="entry name" value="RT_dom"/>
</dbReference>
<name>A0A815N9M1_9BILA</name>
<proteinExistence type="predicted"/>
<evidence type="ECO:0000313" key="4">
    <source>
        <dbReference type="Proteomes" id="UP000663860"/>
    </source>
</evidence>
<dbReference type="InterPro" id="IPR058912">
    <property type="entry name" value="HTH_animal"/>
</dbReference>
<dbReference type="Pfam" id="PF26215">
    <property type="entry name" value="HTH_animal"/>
    <property type="match status" value="2"/>
</dbReference>
<sequence>MDTNDSTTQNNHLLFPNEQQQGQTKKCRGNRRNQRFRRKCRAHKMQPHKIEKLLKKRNHIHKKIQKQQLKRSTTNCNLQLIARTTNQSQPITTTTTNVFKRKRDISSQQLSNTTSSISIVQPSSKKMTTDINMNSNYRCPMYLTRSSSILCQILNKTLNYTLKKQDEKQFIHIQLELLDQQYCLEKDQELWQSYLDIGLQQCVWPNIKKQINHCQFELSKYSQTCPIRELSFHLIEQRLKELVARERKYLSQRNNDQLIKFKDDIHQAELFKQIYTNLPTTNIQEDYIGQLITIREKQSEIWKEQLMLEIRIHCKFLPQNLDHVQNFMAPISYLPLNNEQKSIEVKNKHYKIIQEAKRTWLNYLLNAYEIKITEYELQYQNAYINLESYVLTNMTTTSTSVLSQVQEYINCRISKLKNDIYNKMSSFRKIILQNRQRSSSTKDTIGVWPEPYLDLISNPFDTRQWNYLSLGPSYIRLNQSAIRPQVQQQAVIKDEHEDICKKVQNNLINKPHCIPRSNPIFTEYSNHLLNYLNQCYSSPLPYKIQLQTLEQAQILGSIRKIIKNMGLIIRVTDKGHSFYIGSSIEFEKKAQNFFSDTNAFEVLSNNPFNEIFDKVKQLLDKLCSKKLIMKWQYEEMMPDRTKCELAHLYFNPKTHKDGIPVRPIENTIPASTTKISKFLDKILRPLFQDKCKDTTIIDGAHLITELNKYSNKGLIKSTTLFCTFDIHNLYTMLPQEESLAILVEFLNVHGYKKVKCIDPITIKELASIVLQENAFAYDKKIYKQTTGGAMGSSFTLTLANIFMWHWQKRLVDEQTKTSEFYGRYIDDIFMTWNKSEQELKDLLQQANQWHQNIKLDYKISHSLPFLDVLLTNDYGILTTSVYHKPAAQPCVVPFTSDHPRHVFTNTIKTSLARAVRYSSTFKSFHYERRYIKLMLLYNGYPSTFIENEFNKCFFENQSTSPFLPFIYDENQFFFKRQKLLGIPTTRQSQTTISAATANINNDPTGDEIMQATMPTKNTEAPLTSYTDKLFIHYTHEKRFQSCKKDMHQVYEDIFKNTTAIHAKLIVGNKNRRNAQNELIRKKPNKKLLQNIIKQNGIPLRPILSACGTFNYRLAIILAKRLNYLRLHDTVINDTFKFVDELHRLPIPTTDKKLVSFDVTSLFTKVPVRYTIDLILTTLYGDPHTCEKDGLKRITWCKNCMDRSDMKWLLETATVRTHFIFNKKIYQQINSIAMGSPLGPLFADIFMASLEKKLMPILKQHGVLWWKRFVDDTFVILHKDTDVLVLKQILNEFHPDIQFTHEDETDSTLPFLDISIKRDPLAHAYKLEYKDKDKSGFITTIHRKQTFSGLLLKWASFVPRLYKANLIKSMTYRTLRICSTHKSMHRELLFIKKITMENGYPLKFINYHMCNTINKYYDKEKKPQRIISSKLDIKDKQKTLNILIDIPYVGNLTTIFGKKLISLAKQFCPHVSLQPIPRPPLSVAKCFVNKDPVPKDLQSGIVYQVVCLDCNATYIGKTIRQMTWRLKEHGAPQPVSLPIISVPTTTDDSGLRRSARNIGKKINYAEETNIENQDNEKIITFN</sequence>
<organism evidence="3 4">
    <name type="scientific">Adineta steineri</name>
    <dbReference type="NCBI Taxonomy" id="433720"/>
    <lineage>
        <taxon>Eukaryota</taxon>
        <taxon>Metazoa</taxon>
        <taxon>Spiralia</taxon>
        <taxon>Gnathifera</taxon>
        <taxon>Rotifera</taxon>
        <taxon>Eurotatoria</taxon>
        <taxon>Bdelloidea</taxon>
        <taxon>Adinetida</taxon>
        <taxon>Adinetidae</taxon>
        <taxon>Adineta</taxon>
    </lineage>
</organism>
<dbReference type="CDD" id="cd00304">
    <property type="entry name" value="RT_like"/>
    <property type="match status" value="1"/>
</dbReference>
<feature type="compositionally biased region" description="Polar residues" evidence="1">
    <location>
        <begin position="1"/>
        <end position="24"/>
    </location>
</feature>
<evidence type="ECO:0000259" key="2">
    <source>
        <dbReference type="PROSITE" id="PS50878"/>
    </source>
</evidence>
<dbReference type="PANTHER" id="PTHR21301">
    <property type="entry name" value="REVERSE TRANSCRIPTASE"/>
    <property type="match status" value="1"/>
</dbReference>
<dbReference type="EMBL" id="CAJNOE010001593">
    <property type="protein sequence ID" value="CAF1436269.1"/>
    <property type="molecule type" value="Genomic_DNA"/>
</dbReference>
<feature type="domain" description="Reverse transcriptase" evidence="2">
    <location>
        <begin position="1060"/>
        <end position="1351"/>
    </location>
</feature>
<feature type="compositionally biased region" description="Basic residues" evidence="1">
    <location>
        <begin position="25"/>
        <end position="35"/>
    </location>
</feature>
<evidence type="ECO:0000313" key="3">
    <source>
        <dbReference type="EMBL" id="CAF1436269.1"/>
    </source>
</evidence>
<accession>A0A815N9M1</accession>
<dbReference type="PANTHER" id="PTHR21301:SF10">
    <property type="entry name" value="REVERSE TRANSCRIPTASE DOMAIN-CONTAINING PROTEIN"/>
    <property type="match status" value="1"/>
</dbReference>
<feature type="domain" description="Reverse transcriptase" evidence="2">
    <location>
        <begin position="632"/>
        <end position="878"/>
    </location>
</feature>
<comment type="caution">
    <text evidence="3">The sequence shown here is derived from an EMBL/GenBank/DDBJ whole genome shotgun (WGS) entry which is preliminary data.</text>
</comment>
<dbReference type="PROSITE" id="PS50878">
    <property type="entry name" value="RT_POL"/>
    <property type="match status" value="2"/>
</dbReference>
<protein>
    <recommendedName>
        <fullName evidence="2">Reverse transcriptase domain-containing protein</fullName>
    </recommendedName>
</protein>
<feature type="region of interest" description="Disordered" evidence="1">
    <location>
        <begin position="1"/>
        <end position="35"/>
    </location>
</feature>
<gene>
    <name evidence="3" type="ORF">IZO911_LOCUS41531</name>
</gene>